<feature type="region of interest" description="Disordered" evidence="3">
    <location>
        <begin position="1"/>
        <end position="21"/>
    </location>
</feature>
<sequence length="296" mass="32016">MTTSTTESENVQSSLGRDQRPRAIVHRTRGKSNGSITRLVSPSDLGGVIKPFVFLDRFESDGRQAPPLEFGWHPHSGIATVTVVLDGSVKYAETTGNAGVLPAGGVEWMQAGGGVWHTGGVDSALVRGFQLWVALPPELESAPNRSQYVLPEQIPSAGPVRVILGTYDGMTSPIASPPMTYLVVTLKDRERWTFHPPLGHDVAWVSVMDGVLNTSSRITHGEAAIFERAETAVELVAEGDTRFVLGSASLHPHELVLGYYSVHTSAEALSRGEAEIRRIGRQLRNDGKQSYALRSI</sequence>
<dbReference type="PANTHER" id="PTHR13903:SF8">
    <property type="entry name" value="PIRIN"/>
    <property type="match status" value="1"/>
</dbReference>
<dbReference type="InterPro" id="IPR014710">
    <property type="entry name" value="RmlC-like_jellyroll"/>
</dbReference>
<dbReference type="InterPro" id="IPR003829">
    <property type="entry name" value="Pirin_N_dom"/>
</dbReference>
<feature type="compositionally biased region" description="Polar residues" evidence="3">
    <location>
        <begin position="1"/>
        <end position="16"/>
    </location>
</feature>
<dbReference type="AlphaFoldDB" id="A0A6P2RLA9"/>
<dbReference type="EMBL" id="CABVPY010000070">
    <property type="protein sequence ID" value="VWC36048.1"/>
    <property type="molecule type" value="Genomic_DNA"/>
</dbReference>
<evidence type="ECO:0000256" key="3">
    <source>
        <dbReference type="SAM" id="MobiDB-lite"/>
    </source>
</evidence>
<accession>A0A6P2RLA9</accession>
<organism evidence="5 6">
    <name type="scientific">Burkholderia lata (strain ATCC 17760 / DSM 23089 / LMG 22485 / NCIMB 9086 / R18194 / 383)</name>
    <dbReference type="NCBI Taxonomy" id="482957"/>
    <lineage>
        <taxon>Bacteria</taxon>
        <taxon>Pseudomonadati</taxon>
        <taxon>Pseudomonadota</taxon>
        <taxon>Betaproteobacteria</taxon>
        <taxon>Burkholderiales</taxon>
        <taxon>Burkholderiaceae</taxon>
        <taxon>Burkholderia</taxon>
        <taxon>Burkholderia cepacia complex</taxon>
    </lineage>
</organism>
<dbReference type="Proteomes" id="UP000494170">
    <property type="component" value="Unassembled WGS sequence"/>
</dbReference>
<feature type="domain" description="Pirin N-terminal" evidence="4">
    <location>
        <begin position="48"/>
        <end position="133"/>
    </location>
</feature>
<dbReference type="PIRSF" id="PIRSF006232">
    <property type="entry name" value="Pirin"/>
    <property type="match status" value="1"/>
</dbReference>
<gene>
    <name evidence="5" type="ORF">BLA6863_06702</name>
</gene>
<evidence type="ECO:0000256" key="1">
    <source>
        <dbReference type="ARBA" id="ARBA00008416"/>
    </source>
</evidence>
<dbReference type="RefSeq" id="WP_174946507.1">
    <property type="nucleotide sequence ID" value="NZ_CABVPY010000070.1"/>
</dbReference>
<dbReference type="InterPro" id="IPR012093">
    <property type="entry name" value="Pirin"/>
</dbReference>
<protein>
    <submittedName>
        <fullName evidence="5">Pirin family protein</fullName>
    </submittedName>
</protein>
<reference evidence="5 6" key="1">
    <citation type="submission" date="2019-09" db="EMBL/GenBank/DDBJ databases">
        <authorList>
            <person name="Depoorter E."/>
        </authorList>
    </citation>
    <scope>NUCLEOTIDE SEQUENCE [LARGE SCALE GENOMIC DNA]</scope>
    <source>
        <strain evidence="5">LMG 6863</strain>
    </source>
</reference>
<evidence type="ECO:0000259" key="4">
    <source>
        <dbReference type="Pfam" id="PF02678"/>
    </source>
</evidence>
<evidence type="ECO:0000256" key="2">
    <source>
        <dbReference type="RuleBase" id="RU003457"/>
    </source>
</evidence>
<dbReference type="SUPFAM" id="SSF51182">
    <property type="entry name" value="RmlC-like cupins"/>
    <property type="match status" value="1"/>
</dbReference>
<name>A0A6P2RLA9_BURL3</name>
<evidence type="ECO:0000313" key="5">
    <source>
        <dbReference type="EMBL" id="VWC36048.1"/>
    </source>
</evidence>
<proteinExistence type="inferred from homology"/>
<evidence type="ECO:0000313" key="6">
    <source>
        <dbReference type="Proteomes" id="UP000494170"/>
    </source>
</evidence>
<dbReference type="PANTHER" id="PTHR13903">
    <property type="entry name" value="PIRIN-RELATED"/>
    <property type="match status" value="1"/>
</dbReference>
<dbReference type="InterPro" id="IPR011051">
    <property type="entry name" value="RmlC_Cupin_sf"/>
</dbReference>
<dbReference type="Gene3D" id="2.60.120.10">
    <property type="entry name" value="Jelly Rolls"/>
    <property type="match status" value="1"/>
</dbReference>
<dbReference type="Pfam" id="PF02678">
    <property type="entry name" value="Pirin"/>
    <property type="match status" value="1"/>
</dbReference>
<comment type="similarity">
    <text evidence="1 2">Belongs to the pirin family.</text>
</comment>